<reference evidence="10" key="2">
    <citation type="submission" date="2013-12" db="EMBL/GenBank/DDBJ databases">
        <title>Evolution of pathogenesis and genome organization in the Tremellales.</title>
        <authorList>
            <person name="Cuomo C."/>
            <person name="Litvintseva A."/>
            <person name="Heitman J."/>
            <person name="Chen Y."/>
            <person name="Sun S."/>
            <person name="Springer D."/>
            <person name="Dromer F."/>
            <person name="Young S."/>
            <person name="Zeng Q."/>
            <person name="Chapman S."/>
            <person name="Gujja S."/>
            <person name="Saif S."/>
            <person name="Birren B."/>
        </authorList>
    </citation>
    <scope>NUCLEOTIDE SEQUENCE [LARGE SCALE GENOMIC DNA]</scope>
    <source>
        <strain evidence="10">BCC8398</strain>
    </source>
</reference>
<comment type="cofactor">
    <cofactor evidence="1 6">
        <name>FAD</name>
        <dbReference type="ChEBI" id="CHEBI:57692"/>
    </cofactor>
</comment>
<dbReference type="STRING" id="1296120.A0A1B9H0E0"/>
<keyword evidence="3 6" id="KW-0285">Flavoprotein</keyword>
<dbReference type="CDD" id="cd06183">
    <property type="entry name" value="cyt_b5_reduct_like"/>
    <property type="match status" value="1"/>
</dbReference>
<dbReference type="OrthoDB" id="432685at2759"/>
<feature type="domain" description="FAD-binding FR-type" evidence="8">
    <location>
        <begin position="131"/>
        <end position="259"/>
    </location>
</feature>
<feature type="region of interest" description="Disordered" evidence="7">
    <location>
        <begin position="45"/>
        <end position="100"/>
    </location>
</feature>
<dbReference type="InterPro" id="IPR017927">
    <property type="entry name" value="FAD-bd_FR_type"/>
</dbReference>
<evidence type="ECO:0000313" key="9">
    <source>
        <dbReference type="EMBL" id="OCF36746.1"/>
    </source>
</evidence>
<evidence type="ECO:0000256" key="7">
    <source>
        <dbReference type="SAM" id="MobiDB-lite"/>
    </source>
</evidence>
<evidence type="ECO:0000256" key="3">
    <source>
        <dbReference type="ARBA" id="ARBA00022630"/>
    </source>
</evidence>
<dbReference type="InterPro" id="IPR039261">
    <property type="entry name" value="FNR_nucleotide-bd"/>
</dbReference>
<comment type="similarity">
    <text evidence="2">Belongs to the flavoprotein pyridine nucleotide cytochrome reductase family.</text>
</comment>
<dbReference type="Proteomes" id="UP000092666">
    <property type="component" value="Unassembled WGS sequence"/>
</dbReference>
<keyword evidence="10" id="KW-1185">Reference proteome</keyword>
<dbReference type="GO" id="GO:0016491">
    <property type="term" value="F:oxidoreductase activity"/>
    <property type="evidence" value="ECO:0007669"/>
    <property type="project" value="UniProtKB-KW"/>
</dbReference>
<evidence type="ECO:0000259" key="8">
    <source>
        <dbReference type="PROSITE" id="PS51384"/>
    </source>
</evidence>
<feature type="binding site" evidence="6">
    <location>
        <position position="210"/>
    </location>
    <ligand>
        <name>FAD</name>
        <dbReference type="ChEBI" id="CHEBI:57692"/>
    </ligand>
</feature>
<name>A0A1B9H0E0_9TREE</name>
<evidence type="ECO:0000256" key="6">
    <source>
        <dbReference type="PIRSR" id="PIRSR601834-1"/>
    </source>
</evidence>
<dbReference type="Gene3D" id="2.40.30.10">
    <property type="entry name" value="Translation factors"/>
    <property type="match status" value="1"/>
</dbReference>
<feature type="binding site" evidence="6">
    <location>
        <position position="225"/>
    </location>
    <ligand>
        <name>FAD</name>
        <dbReference type="ChEBI" id="CHEBI:57692"/>
    </ligand>
</feature>
<dbReference type="SUPFAM" id="SSF63380">
    <property type="entry name" value="Riboflavin synthase domain-like"/>
    <property type="match status" value="1"/>
</dbReference>
<evidence type="ECO:0000256" key="2">
    <source>
        <dbReference type="ARBA" id="ARBA00006105"/>
    </source>
</evidence>
<dbReference type="PANTHER" id="PTHR19370:SF184">
    <property type="entry name" value="NADH-CYTOCHROME B5 REDUCTASE-LIKE"/>
    <property type="match status" value="1"/>
</dbReference>
<feature type="binding site" evidence="6">
    <location>
        <position position="208"/>
    </location>
    <ligand>
        <name>FAD</name>
        <dbReference type="ChEBI" id="CHEBI:57692"/>
    </ligand>
</feature>
<evidence type="ECO:0000256" key="1">
    <source>
        <dbReference type="ARBA" id="ARBA00001974"/>
    </source>
</evidence>
<feature type="binding site" evidence="6">
    <location>
        <position position="234"/>
    </location>
    <ligand>
        <name>FAD</name>
        <dbReference type="ChEBI" id="CHEBI:57692"/>
    </ligand>
</feature>
<feature type="binding site" evidence="6">
    <location>
        <position position="209"/>
    </location>
    <ligand>
        <name>FAD</name>
        <dbReference type="ChEBI" id="CHEBI:57692"/>
    </ligand>
</feature>
<dbReference type="EMBL" id="KI669494">
    <property type="protein sequence ID" value="OCF36746.1"/>
    <property type="molecule type" value="Genomic_DNA"/>
</dbReference>
<accession>A0A1B9H0E0</accession>
<protein>
    <recommendedName>
        <fullName evidence="8">FAD-binding FR-type domain-containing protein</fullName>
    </recommendedName>
</protein>
<feature type="binding site" evidence="6">
    <location>
        <position position="227"/>
    </location>
    <ligand>
        <name>FAD</name>
        <dbReference type="ChEBI" id="CHEBI:57692"/>
    </ligand>
</feature>
<evidence type="ECO:0000313" key="10">
    <source>
        <dbReference type="Proteomes" id="UP000092666"/>
    </source>
</evidence>
<dbReference type="InterPro" id="IPR001834">
    <property type="entry name" value="CBR-like"/>
</dbReference>
<reference evidence="9 10" key="1">
    <citation type="submission" date="2013-07" db="EMBL/GenBank/DDBJ databases">
        <title>The Genome Sequence of Cryptococcus heveanensis BCC8398.</title>
        <authorList>
            <consortium name="The Broad Institute Genome Sequencing Platform"/>
            <person name="Cuomo C."/>
            <person name="Litvintseva A."/>
            <person name="Chen Y."/>
            <person name="Heitman J."/>
            <person name="Sun S."/>
            <person name="Springer D."/>
            <person name="Dromer F."/>
            <person name="Young S.K."/>
            <person name="Zeng Q."/>
            <person name="Gargeya S."/>
            <person name="Fitzgerald M."/>
            <person name="Abouelleil A."/>
            <person name="Alvarado L."/>
            <person name="Berlin A.M."/>
            <person name="Chapman S.B."/>
            <person name="Dewar J."/>
            <person name="Goldberg J."/>
            <person name="Griggs A."/>
            <person name="Gujja S."/>
            <person name="Hansen M."/>
            <person name="Howarth C."/>
            <person name="Imamovic A."/>
            <person name="Larimer J."/>
            <person name="McCowan C."/>
            <person name="Murphy C."/>
            <person name="Pearson M."/>
            <person name="Priest M."/>
            <person name="Roberts A."/>
            <person name="Saif S."/>
            <person name="Shea T."/>
            <person name="Sykes S."/>
            <person name="Wortman J."/>
            <person name="Nusbaum C."/>
            <person name="Birren B."/>
        </authorList>
    </citation>
    <scope>NUCLEOTIDE SEQUENCE [LARGE SCALE GENOMIC DNA]</scope>
    <source>
        <strain evidence="9 10">BCC8398</strain>
    </source>
</reference>
<gene>
    <name evidence="9" type="ORF">I316_01342</name>
</gene>
<evidence type="ECO:0000256" key="4">
    <source>
        <dbReference type="ARBA" id="ARBA00022827"/>
    </source>
</evidence>
<dbReference type="PROSITE" id="PS51384">
    <property type="entry name" value="FAD_FR"/>
    <property type="match status" value="1"/>
</dbReference>
<dbReference type="Pfam" id="PF00970">
    <property type="entry name" value="FAD_binding_6"/>
    <property type="match status" value="1"/>
</dbReference>
<organism evidence="9 10">
    <name type="scientific">Kwoniella heveanensis BCC8398</name>
    <dbReference type="NCBI Taxonomy" id="1296120"/>
    <lineage>
        <taxon>Eukaryota</taxon>
        <taxon>Fungi</taxon>
        <taxon>Dikarya</taxon>
        <taxon>Basidiomycota</taxon>
        <taxon>Agaricomycotina</taxon>
        <taxon>Tremellomycetes</taxon>
        <taxon>Tremellales</taxon>
        <taxon>Cryptococcaceae</taxon>
        <taxon>Kwoniella</taxon>
    </lineage>
</organism>
<dbReference type="InterPro" id="IPR017938">
    <property type="entry name" value="Riboflavin_synthase-like_b-brl"/>
</dbReference>
<keyword evidence="4 6" id="KW-0274">FAD</keyword>
<dbReference type="PANTHER" id="PTHR19370">
    <property type="entry name" value="NADH-CYTOCHROME B5 REDUCTASE"/>
    <property type="match status" value="1"/>
</dbReference>
<dbReference type="SUPFAM" id="SSF52343">
    <property type="entry name" value="Ferredoxin reductase-like, C-terminal NADP-linked domain"/>
    <property type="match status" value="1"/>
</dbReference>
<keyword evidence="5" id="KW-0560">Oxidoreductase</keyword>
<proteinExistence type="inferred from homology"/>
<evidence type="ECO:0000256" key="5">
    <source>
        <dbReference type="ARBA" id="ARBA00023002"/>
    </source>
</evidence>
<dbReference type="InterPro" id="IPR008333">
    <property type="entry name" value="Cbr1-like_FAD-bd_dom"/>
</dbReference>
<sequence>MSSIIASDFRPLCRTCTRYQRVSVRRPVTNIVPKSNLPFAQAEKRAEKRAYSRHSATTLTGGPGVSKPIYDACRSRTSGHRPEANGPSHSRTDPKSGKRSSYRRLALTIFGIAIPTTSYLFFPGSQPITPHMYSNQPVKATKTLTPQHKLITVDIPDKSKGFFKRPYRVDGSLADVYYGLEGGDTGGGNGEVVIQHMMIKSPDIQIERPYTPINDPMQDGEVRMVVKRVRGGEVGRVVHSLKEGDQVGIRGPIPTFSIYPDRYDRIIMISTGTAISPFLQLLSKLPSPSNTTISKIPQLHLIHAKPLEGRIDWAAAAFSSSSPESTPNSDGHGGGGESPAQVLDASLIPSLQAKFGDKLTVTRIDPGYLKKEVVLSALGREAEAAEQQAQPRASSHGWASSWFGTGSTRAHTDGGDHFGNGNGNAAVKATNESEPRATSSGEEEKIMVLVCLPPALMRPLCGGMTPNLDQGELTGLLAEIGLRKNQVWKLE</sequence>
<dbReference type="AlphaFoldDB" id="A0A1B9H0E0"/>
<feature type="region of interest" description="Disordered" evidence="7">
    <location>
        <begin position="318"/>
        <end position="341"/>
    </location>
</feature>